<keyword evidence="12" id="KW-0812">Transmembrane</keyword>
<feature type="domain" description="Carbohydrate kinase FGGY N-terminal" evidence="13">
    <location>
        <begin position="27"/>
        <end position="297"/>
    </location>
</feature>
<keyword evidence="16" id="KW-1185">Reference proteome</keyword>
<keyword evidence="6 11" id="KW-0418">Kinase</keyword>
<comment type="pathway">
    <text evidence="1">Polyol metabolism; glycerol degradation via glycerol kinase pathway; sn-glycerol 3-phosphate from glycerol: step 1/1.</text>
</comment>
<sequence>MSPSTRATTKIDLDVIENKEGKNAFVGSVDQGTSSTRFLVFTKKGEIAAWSQMEQTQTFPSGEDKVGWHEHDPLEIWNDVKQCMSEVDRILETNNIQFEIEAIGITNQRETTVAWNAKTGTPYYNAIVWDDTRTNHIASQVAAGDPDRLREKTGLPLASYFAGTKVKWLLENVSELQKDLKEKPEEVRFGTIDTWLLYQYTGSPSTAKGAGNINGLFLTDVSNASRWLFCDIEKVEWDQELVNAVCSPYQVPLSVLPEIRSSSEVYGKTTKDATGVGTMEGVPVAGILGDQQAALFGQTAFQPGEAKNTYGTGMFLMMNTGTKLVPSNHGLLTTIGYQIGADGPVTYALEGSVSHSGSTIQWLRDQLQIIDDAPESETLATEHNDGLYFVPAFAGLFAPHWRADARACIVGMTASHHKGHVCRAALEAVAYQAKEVFDAIYKDSNVLLKNLKVNGGGTNNKLLMQFQADIINVPVITPHIMETTAMGAAFAAGLAVGFWKDTDEIKALWSVASTFTPSMKEVDRAKNCYGWQKAISKSLDWIEEEDYDEDDFYDAQDKSFDMSFFAADSDANPRLRNAVSSIVLIALGVGAGFLLGKNSRQK</sequence>
<dbReference type="GO" id="GO:0004370">
    <property type="term" value="F:glycerol kinase activity"/>
    <property type="evidence" value="ECO:0007669"/>
    <property type="project" value="UniProtKB-EC"/>
</dbReference>
<evidence type="ECO:0000256" key="4">
    <source>
        <dbReference type="ARBA" id="ARBA00022679"/>
    </source>
</evidence>
<dbReference type="NCBIfam" id="NF000756">
    <property type="entry name" value="PRK00047.1"/>
    <property type="match status" value="1"/>
</dbReference>
<name>A0AAD2FF84_9STRA</name>
<evidence type="ECO:0000256" key="11">
    <source>
        <dbReference type="RuleBase" id="RU003733"/>
    </source>
</evidence>
<dbReference type="EMBL" id="CAKOGP040000335">
    <property type="protein sequence ID" value="CAJ1934489.1"/>
    <property type="molecule type" value="Genomic_DNA"/>
</dbReference>
<evidence type="ECO:0000259" key="13">
    <source>
        <dbReference type="Pfam" id="PF00370"/>
    </source>
</evidence>
<keyword evidence="4 11" id="KW-0808">Transferase</keyword>
<keyword evidence="12" id="KW-1133">Transmembrane helix</keyword>
<evidence type="ECO:0000256" key="8">
    <source>
        <dbReference type="ARBA" id="ARBA00022840"/>
    </source>
</evidence>
<dbReference type="GO" id="GO:0005524">
    <property type="term" value="F:ATP binding"/>
    <property type="evidence" value="ECO:0007669"/>
    <property type="project" value="UniProtKB-KW"/>
</dbReference>
<dbReference type="GO" id="GO:0006641">
    <property type="term" value="P:triglyceride metabolic process"/>
    <property type="evidence" value="ECO:0007669"/>
    <property type="project" value="TreeGrafter"/>
</dbReference>
<dbReference type="GO" id="GO:0046167">
    <property type="term" value="P:glycerol-3-phosphate biosynthetic process"/>
    <property type="evidence" value="ECO:0007669"/>
    <property type="project" value="TreeGrafter"/>
</dbReference>
<dbReference type="NCBIfam" id="TIGR01311">
    <property type="entry name" value="glycerol_kin"/>
    <property type="match status" value="1"/>
</dbReference>
<dbReference type="InterPro" id="IPR043129">
    <property type="entry name" value="ATPase_NBD"/>
</dbReference>
<evidence type="ECO:0000259" key="14">
    <source>
        <dbReference type="Pfam" id="PF02782"/>
    </source>
</evidence>
<dbReference type="GO" id="GO:0006071">
    <property type="term" value="P:glycerol metabolic process"/>
    <property type="evidence" value="ECO:0007669"/>
    <property type="project" value="UniProtKB-KW"/>
</dbReference>
<evidence type="ECO:0000256" key="9">
    <source>
        <dbReference type="ARBA" id="ARBA00043149"/>
    </source>
</evidence>
<evidence type="ECO:0000256" key="5">
    <source>
        <dbReference type="ARBA" id="ARBA00022741"/>
    </source>
</evidence>
<feature type="domain" description="Carbohydrate kinase FGGY C-terminal" evidence="14">
    <location>
        <begin position="307"/>
        <end position="495"/>
    </location>
</feature>
<evidence type="ECO:0000256" key="1">
    <source>
        <dbReference type="ARBA" id="ARBA00005190"/>
    </source>
</evidence>
<dbReference type="EC" id="2.7.1.30" evidence="3"/>
<dbReference type="GO" id="GO:0005739">
    <property type="term" value="C:mitochondrion"/>
    <property type="evidence" value="ECO:0007669"/>
    <property type="project" value="TreeGrafter"/>
</dbReference>
<dbReference type="InterPro" id="IPR018484">
    <property type="entry name" value="FGGY_N"/>
</dbReference>
<dbReference type="Pfam" id="PF00370">
    <property type="entry name" value="FGGY_N"/>
    <property type="match status" value="1"/>
</dbReference>
<evidence type="ECO:0000256" key="10">
    <source>
        <dbReference type="ARBA" id="ARBA00052101"/>
    </source>
</evidence>
<keyword evidence="7" id="KW-0319">Glycerol metabolism</keyword>
<dbReference type="PANTHER" id="PTHR10196:SF69">
    <property type="entry name" value="GLYCEROL KINASE"/>
    <property type="match status" value="1"/>
</dbReference>
<feature type="transmembrane region" description="Helical" evidence="12">
    <location>
        <begin position="578"/>
        <end position="596"/>
    </location>
</feature>
<evidence type="ECO:0000313" key="16">
    <source>
        <dbReference type="Proteomes" id="UP001295423"/>
    </source>
</evidence>
<dbReference type="FunFam" id="3.30.420.40:FF:000007">
    <property type="entry name" value="Glycerol kinase"/>
    <property type="match status" value="1"/>
</dbReference>
<evidence type="ECO:0000256" key="6">
    <source>
        <dbReference type="ARBA" id="ARBA00022777"/>
    </source>
</evidence>
<evidence type="ECO:0000256" key="3">
    <source>
        <dbReference type="ARBA" id="ARBA00012099"/>
    </source>
</evidence>
<evidence type="ECO:0000256" key="12">
    <source>
        <dbReference type="SAM" id="Phobius"/>
    </source>
</evidence>
<evidence type="ECO:0000256" key="7">
    <source>
        <dbReference type="ARBA" id="ARBA00022798"/>
    </source>
</evidence>
<dbReference type="InterPro" id="IPR018485">
    <property type="entry name" value="FGGY_C"/>
</dbReference>
<organism evidence="15 16">
    <name type="scientific">Cylindrotheca closterium</name>
    <dbReference type="NCBI Taxonomy" id="2856"/>
    <lineage>
        <taxon>Eukaryota</taxon>
        <taxon>Sar</taxon>
        <taxon>Stramenopiles</taxon>
        <taxon>Ochrophyta</taxon>
        <taxon>Bacillariophyta</taxon>
        <taxon>Bacillariophyceae</taxon>
        <taxon>Bacillariophycidae</taxon>
        <taxon>Bacillariales</taxon>
        <taxon>Bacillariaceae</taxon>
        <taxon>Cylindrotheca</taxon>
    </lineage>
</organism>
<protein>
    <recommendedName>
        <fullName evidence="3">glycerol kinase</fullName>
        <ecNumber evidence="3">2.7.1.30</ecNumber>
    </recommendedName>
    <alternativeName>
        <fullName evidence="9">ATP:glycerol 3-phosphotransferase</fullName>
    </alternativeName>
</protein>
<evidence type="ECO:0000256" key="2">
    <source>
        <dbReference type="ARBA" id="ARBA00009156"/>
    </source>
</evidence>
<evidence type="ECO:0000313" key="15">
    <source>
        <dbReference type="EMBL" id="CAJ1934489.1"/>
    </source>
</evidence>
<dbReference type="Pfam" id="PF02782">
    <property type="entry name" value="FGGY_C"/>
    <property type="match status" value="1"/>
</dbReference>
<proteinExistence type="inferred from homology"/>
<keyword evidence="5" id="KW-0547">Nucleotide-binding</keyword>
<keyword evidence="8" id="KW-0067">ATP-binding</keyword>
<dbReference type="SUPFAM" id="SSF53067">
    <property type="entry name" value="Actin-like ATPase domain"/>
    <property type="match status" value="2"/>
</dbReference>
<keyword evidence="12" id="KW-0472">Membrane</keyword>
<reference evidence="15" key="1">
    <citation type="submission" date="2023-08" db="EMBL/GenBank/DDBJ databases">
        <authorList>
            <person name="Audoor S."/>
            <person name="Bilcke G."/>
        </authorList>
    </citation>
    <scope>NUCLEOTIDE SEQUENCE</scope>
</reference>
<dbReference type="PROSITE" id="PS00445">
    <property type="entry name" value="FGGY_KINASES_2"/>
    <property type="match status" value="1"/>
</dbReference>
<comment type="caution">
    <text evidence="15">The sequence shown here is derived from an EMBL/GenBank/DDBJ whole genome shotgun (WGS) entry which is preliminary data.</text>
</comment>
<dbReference type="Proteomes" id="UP001295423">
    <property type="component" value="Unassembled WGS sequence"/>
</dbReference>
<dbReference type="Gene3D" id="3.30.420.40">
    <property type="match status" value="2"/>
</dbReference>
<comment type="catalytic activity">
    <reaction evidence="10">
        <text>glycerol + ATP = sn-glycerol 3-phosphate + ADP + H(+)</text>
        <dbReference type="Rhea" id="RHEA:21644"/>
        <dbReference type="ChEBI" id="CHEBI:15378"/>
        <dbReference type="ChEBI" id="CHEBI:17754"/>
        <dbReference type="ChEBI" id="CHEBI:30616"/>
        <dbReference type="ChEBI" id="CHEBI:57597"/>
        <dbReference type="ChEBI" id="CHEBI:456216"/>
        <dbReference type="EC" id="2.7.1.30"/>
    </reaction>
</comment>
<accession>A0AAD2FF84</accession>
<dbReference type="PANTHER" id="PTHR10196">
    <property type="entry name" value="SUGAR KINASE"/>
    <property type="match status" value="1"/>
</dbReference>
<dbReference type="InterPro" id="IPR018483">
    <property type="entry name" value="Carb_kinase_FGGY_CS"/>
</dbReference>
<gene>
    <name evidence="15" type="ORF">CYCCA115_LOCUS3829</name>
</gene>
<dbReference type="CDD" id="cd07769">
    <property type="entry name" value="ASKHA_NBD_FGGY_GK"/>
    <property type="match status" value="1"/>
</dbReference>
<dbReference type="InterPro" id="IPR005999">
    <property type="entry name" value="Glycerol_kin"/>
</dbReference>
<dbReference type="AlphaFoldDB" id="A0AAD2FF84"/>
<comment type="similarity">
    <text evidence="2 11">Belongs to the FGGY kinase family.</text>
</comment>
<dbReference type="FunFam" id="3.30.420.40:FF:000086">
    <property type="entry name" value="Glycerol kinase"/>
    <property type="match status" value="1"/>
</dbReference>